<dbReference type="VEuPathDB" id="VectorBase:AATE013934"/>
<accession>A0A182J9J1</accession>
<reference evidence="1" key="1">
    <citation type="submission" date="2022-08" db="UniProtKB">
        <authorList>
            <consortium name="EnsemblMetazoa"/>
        </authorList>
    </citation>
    <scope>IDENTIFICATION</scope>
    <source>
        <strain evidence="1">EBRO</strain>
    </source>
</reference>
<protein>
    <submittedName>
        <fullName evidence="1">Uncharacterized protein</fullName>
    </submittedName>
</protein>
<organism evidence="1">
    <name type="scientific">Anopheles atroparvus</name>
    <name type="common">European mosquito</name>
    <dbReference type="NCBI Taxonomy" id="41427"/>
    <lineage>
        <taxon>Eukaryota</taxon>
        <taxon>Metazoa</taxon>
        <taxon>Ecdysozoa</taxon>
        <taxon>Arthropoda</taxon>
        <taxon>Hexapoda</taxon>
        <taxon>Insecta</taxon>
        <taxon>Pterygota</taxon>
        <taxon>Neoptera</taxon>
        <taxon>Endopterygota</taxon>
        <taxon>Diptera</taxon>
        <taxon>Nematocera</taxon>
        <taxon>Culicoidea</taxon>
        <taxon>Culicidae</taxon>
        <taxon>Anophelinae</taxon>
        <taxon>Anopheles</taxon>
    </lineage>
</organism>
<dbReference type="EnsemblMetazoa" id="AATE013934-RA">
    <property type="protein sequence ID" value="AATE013934-PA.1"/>
    <property type="gene ID" value="AATE013934"/>
</dbReference>
<name>A0A182J9J1_ANOAO</name>
<evidence type="ECO:0000313" key="1">
    <source>
        <dbReference type="EnsemblMetazoa" id="AATE013934-PA.1"/>
    </source>
</evidence>
<sequence length="124" mass="13713">MPTSRNRGPPVPPTSDVAVEFLREPWLRPFCPSPPEPALLKSVRSKRLMKLSTFCTGLDDLSDFLRRDAKQRLVQPMLSATFESRAAPGDLLPASRVPDDGPFVPDYPHKALAYGEAVVVSVLR</sequence>
<dbReference type="AlphaFoldDB" id="A0A182J9J1"/>
<proteinExistence type="predicted"/>